<keyword evidence="3" id="KW-1185">Reference proteome</keyword>
<keyword evidence="1" id="KW-0472">Membrane</keyword>
<evidence type="ECO:0000313" key="3">
    <source>
        <dbReference type="Proteomes" id="UP001497623"/>
    </source>
</evidence>
<protein>
    <recommendedName>
        <fullName evidence="4">SEFIR domain-containing protein</fullName>
    </recommendedName>
</protein>
<comment type="caution">
    <text evidence="2">The sequence shown here is derived from an EMBL/GenBank/DDBJ whole genome shotgun (WGS) entry which is preliminary data.</text>
</comment>
<organism evidence="2 3">
    <name type="scientific">Meganyctiphanes norvegica</name>
    <name type="common">Northern krill</name>
    <name type="synonym">Thysanopoda norvegica</name>
    <dbReference type="NCBI Taxonomy" id="48144"/>
    <lineage>
        <taxon>Eukaryota</taxon>
        <taxon>Metazoa</taxon>
        <taxon>Ecdysozoa</taxon>
        <taxon>Arthropoda</taxon>
        <taxon>Crustacea</taxon>
        <taxon>Multicrustacea</taxon>
        <taxon>Malacostraca</taxon>
        <taxon>Eumalacostraca</taxon>
        <taxon>Eucarida</taxon>
        <taxon>Euphausiacea</taxon>
        <taxon>Euphausiidae</taxon>
        <taxon>Meganyctiphanes</taxon>
    </lineage>
</organism>
<dbReference type="AlphaFoldDB" id="A0AAV2S847"/>
<name>A0AAV2S847_MEGNR</name>
<reference evidence="2 3" key="1">
    <citation type="submission" date="2024-05" db="EMBL/GenBank/DDBJ databases">
        <authorList>
            <person name="Wallberg A."/>
        </authorList>
    </citation>
    <scope>NUCLEOTIDE SEQUENCE [LARGE SCALE GENOMIC DNA]</scope>
</reference>
<dbReference type="Gene3D" id="3.40.50.11530">
    <property type="match status" value="1"/>
</dbReference>
<evidence type="ECO:0000313" key="2">
    <source>
        <dbReference type="EMBL" id="CAL4172845.1"/>
    </source>
</evidence>
<sequence length="503" mass="56499">GTIDARWEAPHFPYNFSQYRIHLWYSKKSKISCIGVSNPKTEVEVFPKVDNEAIRDTYKKFTNMSSGWYCARVTPIDSRCGPSGCNPLASPPIFLSESSNRTIPAVSDEPPVNWLGPGVAIFCSALLLVLFIGFIVYRRKVAQQNFGLTYKKVTGGSQLSEIQMCVIVWTRAAPDGSLISPVVEAFKTILANYSKCKVLDYLDLLSLPTAQRQQLLANPTAWVDYILSQQNIKIILVASGGAHRRQMSSSTPEQVSEKLNGLFDEQLEPMDNTLFTYFLRRLRDRPDIADDYSRVFHIRFPAVCSEENELQGVVTWTRYRIPEHFKPLTLKLHGISDDSGEQFPEPSNESLSGLYTALASCLEKSLDGVQNNTATKFILKNSQATLDNVSIKNHYHVPAVSVQQNGIKNINIENLAQISYSKESKDLLRTDNSDDSNYTPNLSTKCNSVPKTNIINNFNNLPETQVKLQKDGNINGNCNNISETNRLYKNNNCLDDKKCNKIT</sequence>
<proteinExistence type="predicted"/>
<evidence type="ECO:0000256" key="1">
    <source>
        <dbReference type="SAM" id="Phobius"/>
    </source>
</evidence>
<keyword evidence="1" id="KW-0812">Transmembrane</keyword>
<keyword evidence="1" id="KW-1133">Transmembrane helix</keyword>
<feature type="non-terminal residue" evidence="2">
    <location>
        <position position="1"/>
    </location>
</feature>
<gene>
    <name evidence="2" type="ORF">MNOR_LOCUS34329</name>
</gene>
<dbReference type="EMBL" id="CAXKWB010052416">
    <property type="protein sequence ID" value="CAL4172845.1"/>
    <property type="molecule type" value="Genomic_DNA"/>
</dbReference>
<dbReference type="Proteomes" id="UP001497623">
    <property type="component" value="Unassembled WGS sequence"/>
</dbReference>
<accession>A0AAV2S847</accession>
<feature type="transmembrane region" description="Helical" evidence="1">
    <location>
        <begin position="114"/>
        <end position="137"/>
    </location>
</feature>
<evidence type="ECO:0008006" key="4">
    <source>
        <dbReference type="Google" id="ProtNLM"/>
    </source>
</evidence>